<dbReference type="Proteomes" id="UP001431784">
    <property type="component" value="Unassembled WGS sequence"/>
</dbReference>
<evidence type="ECO:0000313" key="1">
    <source>
        <dbReference type="EMBL" id="MDD7971923.1"/>
    </source>
</evidence>
<keyword evidence="2" id="KW-1185">Reference proteome</keyword>
<reference evidence="1" key="1">
    <citation type="submission" date="2023-02" db="EMBL/GenBank/DDBJ databases">
        <title>Description of Roseinatronobacter alkalisoli sp. nov., an alkaliphilic bacerium isolated from soda soil.</title>
        <authorList>
            <person name="Wei W."/>
        </authorList>
    </citation>
    <scope>NUCLEOTIDE SEQUENCE</scope>
    <source>
        <strain evidence="1">HJB301</strain>
    </source>
</reference>
<organism evidence="1 2">
    <name type="scientific">Roseinatronobacter alkalisoli</name>
    <dbReference type="NCBI Taxonomy" id="3028235"/>
    <lineage>
        <taxon>Bacteria</taxon>
        <taxon>Pseudomonadati</taxon>
        <taxon>Pseudomonadota</taxon>
        <taxon>Alphaproteobacteria</taxon>
        <taxon>Rhodobacterales</taxon>
        <taxon>Paracoccaceae</taxon>
        <taxon>Roseinatronobacter</taxon>
    </lineage>
</organism>
<protein>
    <submittedName>
        <fullName evidence="1">Uncharacterized protein</fullName>
    </submittedName>
</protein>
<proteinExistence type="predicted"/>
<dbReference type="EMBL" id="JAQZSM010000010">
    <property type="protein sequence ID" value="MDD7971923.1"/>
    <property type="molecule type" value="Genomic_DNA"/>
</dbReference>
<dbReference type="RefSeq" id="WP_274352595.1">
    <property type="nucleotide sequence ID" value="NZ_JAQZSM010000010.1"/>
</dbReference>
<accession>A0ABT5T9X3</accession>
<sequence length="102" mass="11753">MRKPRRKALPTCDMDDLLPCLIPRLSDNTERLFPTGRMISGTSGNVRLIFATKLPISRHPRKTQMTIAQGYGHFTVELSRLCIKFVEKKRHPKRVPSEKSHI</sequence>
<comment type="caution">
    <text evidence="1">The sequence shown here is derived from an EMBL/GenBank/DDBJ whole genome shotgun (WGS) entry which is preliminary data.</text>
</comment>
<evidence type="ECO:0000313" key="2">
    <source>
        <dbReference type="Proteomes" id="UP001431784"/>
    </source>
</evidence>
<gene>
    <name evidence="1" type="ORF">PUT78_12495</name>
</gene>
<name>A0ABT5T9X3_9RHOB</name>